<evidence type="ECO:0000313" key="1">
    <source>
        <dbReference type="EMBL" id="MBW33205.1"/>
    </source>
</evidence>
<name>A0A2M3ZXI3_9DIPT</name>
<accession>A0A2M3ZXI3</accession>
<protein>
    <submittedName>
        <fullName evidence="1">Putative secreted peptide</fullName>
    </submittedName>
</protein>
<dbReference type="AlphaFoldDB" id="A0A2M3ZXI3"/>
<proteinExistence type="predicted"/>
<organism evidence="1">
    <name type="scientific">Anopheles braziliensis</name>
    <dbReference type="NCBI Taxonomy" id="58242"/>
    <lineage>
        <taxon>Eukaryota</taxon>
        <taxon>Metazoa</taxon>
        <taxon>Ecdysozoa</taxon>
        <taxon>Arthropoda</taxon>
        <taxon>Hexapoda</taxon>
        <taxon>Insecta</taxon>
        <taxon>Pterygota</taxon>
        <taxon>Neoptera</taxon>
        <taxon>Endopterygota</taxon>
        <taxon>Diptera</taxon>
        <taxon>Nematocera</taxon>
        <taxon>Culicoidea</taxon>
        <taxon>Culicidae</taxon>
        <taxon>Anophelinae</taxon>
        <taxon>Anopheles</taxon>
    </lineage>
</organism>
<sequence>MGYALLLFVHSSAGARHDGRSFNEEHFNVLFLLLGYIFKKKRKLTTLTIYSVVLKEVYNLMSYRPLDV</sequence>
<reference evidence="1" key="1">
    <citation type="submission" date="2018-01" db="EMBL/GenBank/DDBJ databases">
        <title>An insight into the sialome of Amazonian anophelines.</title>
        <authorList>
            <person name="Ribeiro J.M."/>
            <person name="Scarpassa V."/>
            <person name="Calvo E."/>
        </authorList>
    </citation>
    <scope>NUCLEOTIDE SEQUENCE</scope>
    <source>
        <tissue evidence="1">Salivary glands</tissue>
    </source>
</reference>
<dbReference type="EMBL" id="GGFM01012454">
    <property type="protein sequence ID" value="MBW33205.1"/>
    <property type="molecule type" value="Transcribed_RNA"/>
</dbReference>